<dbReference type="EMBL" id="CAXAMN010028850">
    <property type="protein sequence ID" value="CAK9117911.1"/>
    <property type="molecule type" value="Genomic_DNA"/>
</dbReference>
<name>A0ABP0SZP9_9DINO</name>
<evidence type="ECO:0000313" key="2">
    <source>
        <dbReference type="Proteomes" id="UP001642484"/>
    </source>
</evidence>
<protein>
    <submittedName>
        <fullName evidence="1">Uncharacterized protein</fullName>
    </submittedName>
</protein>
<comment type="caution">
    <text evidence="1">The sequence shown here is derived from an EMBL/GenBank/DDBJ whole genome shotgun (WGS) entry which is preliminary data.</text>
</comment>
<dbReference type="Pfam" id="PF07004">
    <property type="entry name" value="SHIPPO-rpt"/>
    <property type="match status" value="1"/>
</dbReference>
<reference evidence="1 2" key="1">
    <citation type="submission" date="2024-02" db="EMBL/GenBank/DDBJ databases">
        <authorList>
            <person name="Chen Y."/>
            <person name="Shah S."/>
            <person name="Dougan E. K."/>
            <person name="Thang M."/>
            <person name="Chan C."/>
        </authorList>
    </citation>
    <scope>NUCLEOTIDE SEQUENCE [LARGE SCALE GENOMIC DNA]</scope>
</reference>
<dbReference type="Proteomes" id="UP001642484">
    <property type="component" value="Unassembled WGS sequence"/>
</dbReference>
<evidence type="ECO:0000313" key="1">
    <source>
        <dbReference type="EMBL" id="CAK9117911.1"/>
    </source>
</evidence>
<dbReference type="InterPro" id="IPR010736">
    <property type="entry name" value="SHIPPO-rpt"/>
</dbReference>
<organism evidence="1 2">
    <name type="scientific">Durusdinium trenchii</name>
    <dbReference type="NCBI Taxonomy" id="1381693"/>
    <lineage>
        <taxon>Eukaryota</taxon>
        <taxon>Sar</taxon>
        <taxon>Alveolata</taxon>
        <taxon>Dinophyceae</taxon>
        <taxon>Suessiales</taxon>
        <taxon>Symbiodiniaceae</taxon>
        <taxon>Durusdinium</taxon>
    </lineage>
</organism>
<proteinExistence type="predicted"/>
<accession>A0ABP0SZP9</accession>
<gene>
    <name evidence="1" type="ORF">CCMP2556_LOCUS55130</name>
</gene>
<keyword evidence="2" id="KW-1185">Reference proteome</keyword>
<sequence>MRQLCQHGAIAASSPAAQNHVAVPGPGSYSFSTHTEEIIKPLNSRVLLSRRPRFLKEGKLFNPGLENSVPGPGSYDANKAYSMGMCKLSKEKDPPKWTIGTRTMMEFAKTRC</sequence>